<keyword evidence="2" id="KW-1185">Reference proteome</keyword>
<reference evidence="1 2" key="1">
    <citation type="journal article" date="2022" name="Int. J. Syst. Evol. Microbiol.">
        <title>Prevotella herbatica sp. nov., a plant polysaccharide-decomposing anaerobic bacterium isolated from a methanogenic reactor.</title>
        <authorList>
            <person name="Uek A."/>
            <person name="Tonouchi A."/>
            <person name="Kaku N."/>
            <person name="Ueki K."/>
        </authorList>
    </citation>
    <scope>NUCLEOTIDE SEQUENCE [LARGE SCALE GENOMIC DNA]</scope>
    <source>
        <strain evidence="1 2">WR041</strain>
    </source>
</reference>
<dbReference type="Proteomes" id="UP001319045">
    <property type="component" value="Chromosome"/>
</dbReference>
<evidence type="ECO:0000313" key="2">
    <source>
        <dbReference type="Proteomes" id="UP001319045"/>
    </source>
</evidence>
<name>A0ABN6EL26_9BACT</name>
<accession>A0ABN6EL26</accession>
<sequence length="45" mass="4952">MFFAETQNKLLYAVTNKTAAEIIVNRADASGDNMGLTSWKGKVVF</sequence>
<dbReference type="InterPro" id="IPR011204">
    <property type="entry name" value="Virulence_RhuM-like"/>
</dbReference>
<proteinExistence type="predicted"/>
<protein>
    <submittedName>
        <fullName evidence="1">Uncharacterized protein</fullName>
    </submittedName>
</protein>
<dbReference type="Pfam" id="PF13310">
    <property type="entry name" value="Virulence_RhuM"/>
    <property type="match status" value="1"/>
</dbReference>
<organism evidence="1 2">
    <name type="scientific">Prevotella herbatica</name>
    <dbReference type="NCBI Taxonomy" id="2801997"/>
    <lineage>
        <taxon>Bacteria</taxon>
        <taxon>Pseudomonadati</taxon>
        <taxon>Bacteroidota</taxon>
        <taxon>Bacteroidia</taxon>
        <taxon>Bacteroidales</taxon>
        <taxon>Prevotellaceae</taxon>
        <taxon>Prevotella</taxon>
    </lineage>
</organism>
<gene>
    <name evidence="1" type="ORF">prwr041_26010</name>
</gene>
<dbReference type="EMBL" id="AP024484">
    <property type="protein sequence ID" value="BCS86708.1"/>
    <property type="molecule type" value="Genomic_DNA"/>
</dbReference>
<evidence type="ECO:0000313" key="1">
    <source>
        <dbReference type="EMBL" id="BCS86708.1"/>
    </source>
</evidence>